<dbReference type="InterPro" id="IPR037010">
    <property type="entry name" value="VitB12-dep_Met_synth_activ_sf"/>
</dbReference>
<feature type="domain" description="Pterin-binding" evidence="24">
    <location>
        <begin position="333"/>
        <end position="595"/>
    </location>
</feature>
<dbReference type="InterPro" id="IPR011005">
    <property type="entry name" value="Dihydropteroate_synth-like_sf"/>
</dbReference>
<dbReference type="Gene3D" id="1.10.1240.10">
    <property type="entry name" value="Methionine synthase domain"/>
    <property type="match status" value="1"/>
</dbReference>
<evidence type="ECO:0000256" key="6">
    <source>
        <dbReference type="ARBA" id="ARBA00012032"/>
    </source>
</evidence>
<dbReference type="PROSITE" id="PS50972">
    <property type="entry name" value="PTERIN_BINDING"/>
    <property type="match status" value="1"/>
</dbReference>
<evidence type="ECO:0000256" key="9">
    <source>
        <dbReference type="ARBA" id="ARBA00022605"/>
    </source>
</evidence>
<dbReference type="Gene3D" id="3.40.50.280">
    <property type="entry name" value="Cobalamin-binding domain"/>
    <property type="match status" value="1"/>
</dbReference>
<evidence type="ECO:0000256" key="14">
    <source>
        <dbReference type="ARBA" id="ARBA00022737"/>
    </source>
</evidence>
<comment type="cofactor">
    <cofactor evidence="2 21 22">
        <name>Zn(2+)</name>
        <dbReference type="ChEBI" id="CHEBI:29105"/>
    </cofactor>
</comment>
<evidence type="ECO:0000259" key="23">
    <source>
        <dbReference type="PROSITE" id="PS50970"/>
    </source>
</evidence>
<dbReference type="SUPFAM" id="SSF47644">
    <property type="entry name" value="Methionine synthase domain"/>
    <property type="match status" value="1"/>
</dbReference>
<keyword evidence="11 21" id="KW-0808">Transferase</keyword>
<dbReference type="InterPro" id="IPR036594">
    <property type="entry name" value="Meth_synthase_dom"/>
</dbReference>
<keyword evidence="9 21" id="KW-0028">Amino-acid biosynthesis</keyword>
<evidence type="ECO:0000256" key="21">
    <source>
        <dbReference type="PIRNR" id="PIRNR000381"/>
    </source>
</evidence>
<keyword evidence="14" id="KW-0677">Repeat</keyword>
<comment type="pathway">
    <text evidence="4 21">Amino-acid biosynthesis; L-methionine biosynthesis via de novo pathway; L-methionine from L-homocysteine (MetH route): step 1/1.</text>
</comment>
<feature type="domain" description="Hcy-binding" evidence="23">
    <location>
        <begin position="1"/>
        <end position="304"/>
    </location>
</feature>
<evidence type="ECO:0000256" key="10">
    <source>
        <dbReference type="ARBA" id="ARBA00022628"/>
    </source>
</evidence>
<dbReference type="GO" id="GO:0032259">
    <property type="term" value="P:methylation"/>
    <property type="evidence" value="ECO:0007669"/>
    <property type="project" value="UniProtKB-KW"/>
</dbReference>
<feature type="binding site" evidence="22">
    <location>
        <position position="289"/>
    </location>
    <ligand>
        <name>Zn(2+)</name>
        <dbReference type="ChEBI" id="CHEBI:29105"/>
    </ligand>
</feature>
<accession>A0ABU4W9E5</accession>
<dbReference type="SUPFAM" id="SSF82282">
    <property type="entry name" value="Homocysteine S-methyltransferase"/>
    <property type="match status" value="1"/>
</dbReference>
<dbReference type="Pfam" id="PF02607">
    <property type="entry name" value="B12-binding_2"/>
    <property type="match status" value="1"/>
</dbReference>
<evidence type="ECO:0000256" key="3">
    <source>
        <dbReference type="ARBA" id="ARBA00001956"/>
    </source>
</evidence>
<evidence type="ECO:0000259" key="25">
    <source>
        <dbReference type="PROSITE" id="PS50974"/>
    </source>
</evidence>
<evidence type="ECO:0000256" key="2">
    <source>
        <dbReference type="ARBA" id="ARBA00001947"/>
    </source>
</evidence>
<keyword evidence="10 21" id="KW-0846">Cobalamin</keyword>
<gene>
    <name evidence="28" type="primary">metH</name>
    <name evidence="28" type="ORF">RFV38_06470</name>
</gene>
<protein>
    <recommendedName>
        <fullName evidence="7 20">Methionine synthase</fullName>
        <ecNumber evidence="6 20">2.1.1.13</ecNumber>
    </recommendedName>
    <alternativeName>
        <fullName evidence="19 21">5-methyltetrahydrofolate--homocysteine methyltransferase</fullName>
    </alternativeName>
</protein>
<organism evidence="28 29">
    <name type="scientific">Candidatus Cetobacterium colombiensis</name>
    <dbReference type="NCBI Taxonomy" id="3073100"/>
    <lineage>
        <taxon>Bacteria</taxon>
        <taxon>Fusobacteriati</taxon>
        <taxon>Fusobacteriota</taxon>
        <taxon>Fusobacteriia</taxon>
        <taxon>Fusobacteriales</taxon>
        <taxon>Fusobacteriaceae</taxon>
        <taxon>Cetobacterium</taxon>
    </lineage>
</organism>
<feature type="binding site" evidence="22">
    <location>
        <position position="290"/>
    </location>
    <ligand>
        <name>Zn(2+)</name>
        <dbReference type="ChEBI" id="CHEBI:29105"/>
    </ligand>
</feature>
<evidence type="ECO:0000256" key="19">
    <source>
        <dbReference type="ARBA" id="ARBA00031040"/>
    </source>
</evidence>
<comment type="function">
    <text evidence="18 21">Catalyzes the transfer of a methyl group from methyl-cobalamin to homocysteine, yielding enzyme-bound cob(I)alamin and methionine. Subsequently, remethylates the cofactor using methyltetrahydrofolate.</text>
</comment>
<dbReference type="Pfam" id="PF02965">
    <property type="entry name" value="Met_synt_B12"/>
    <property type="match status" value="1"/>
</dbReference>
<dbReference type="PIRSF" id="PIRSF000381">
    <property type="entry name" value="MetH"/>
    <property type="match status" value="1"/>
</dbReference>
<evidence type="ECO:0000256" key="17">
    <source>
        <dbReference type="ARBA" id="ARBA00023285"/>
    </source>
</evidence>
<dbReference type="InterPro" id="IPR003726">
    <property type="entry name" value="HCY_dom"/>
</dbReference>
<dbReference type="PANTHER" id="PTHR45833:SF1">
    <property type="entry name" value="METHIONINE SYNTHASE"/>
    <property type="match status" value="1"/>
</dbReference>
<evidence type="ECO:0000256" key="18">
    <source>
        <dbReference type="ARBA" id="ARBA00025552"/>
    </source>
</evidence>
<keyword evidence="29" id="KW-1185">Reference proteome</keyword>
<dbReference type="EC" id="2.1.1.13" evidence="6 20"/>
<dbReference type="PROSITE" id="PS50974">
    <property type="entry name" value="ADOMET_ACTIVATION"/>
    <property type="match status" value="1"/>
</dbReference>
<dbReference type="InterPro" id="IPR050554">
    <property type="entry name" value="Met_Synthase/Corrinoid"/>
</dbReference>
<evidence type="ECO:0000259" key="27">
    <source>
        <dbReference type="PROSITE" id="PS51337"/>
    </source>
</evidence>
<keyword evidence="15 21" id="KW-0862">Zinc</keyword>
<dbReference type="InterPro" id="IPR011822">
    <property type="entry name" value="MetH"/>
</dbReference>
<evidence type="ECO:0000259" key="24">
    <source>
        <dbReference type="PROSITE" id="PS50972"/>
    </source>
</evidence>
<feature type="domain" description="AdoMet activation" evidence="25">
    <location>
        <begin position="1037"/>
        <end position="1123"/>
    </location>
</feature>
<dbReference type="InterPro" id="IPR004223">
    <property type="entry name" value="VitB12-dep_Met_synth_activ_dom"/>
</dbReference>
<evidence type="ECO:0000256" key="7">
    <source>
        <dbReference type="ARBA" id="ARBA00013998"/>
    </source>
</evidence>
<dbReference type="SUPFAM" id="SSF51717">
    <property type="entry name" value="Dihydropteroate synthetase-like"/>
    <property type="match status" value="1"/>
</dbReference>
<evidence type="ECO:0000256" key="13">
    <source>
        <dbReference type="ARBA" id="ARBA00022723"/>
    </source>
</evidence>
<comment type="catalytic activity">
    <reaction evidence="1 21">
        <text>(6S)-5-methyl-5,6,7,8-tetrahydrofolate + L-homocysteine = (6S)-5,6,7,8-tetrahydrofolate + L-methionine</text>
        <dbReference type="Rhea" id="RHEA:11172"/>
        <dbReference type="ChEBI" id="CHEBI:18608"/>
        <dbReference type="ChEBI" id="CHEBI:57453"/>
        <dbReference type="ChEBI" id="CHEBI:57844"/>
        <dbReference type="ChEBI" id="CHEBI:58199"/>
        <dbReference type="EC" id="2.1.1.13"/>
    </reaction>
</comment>
<dbReference type="Pfam" id="PF02574">
    <property type="entry name" value="S-methyl_trans"/>
    <property type="match status" value="1"/>
</dbReference>
<dbReference type="PROSITE" id="PS51337">
    <property type="entry name" value="B12_BINDING_NTER"/>
    <property type="match status" value="1"/>
</dbReference>
<comment type="domain">
    <text evidence="21">Modular enzyme with four functionally distinct domains. The isolated Hcy-binding domain catalyzes methyl transfer from free methylcobalamin to homocysteine. The Hcy-binding domain in association with the pterin-binding domain catalyzes the methylation of cob(I)alamin by methyltetrahydrofolate and the methylation of homocysteine. The B12-binding domain binds the cofactor. The AdoMet activation domain binds S-adenosyl-L-methionine. Under aerobic conditions cob(I)alamin can be converted to inactive cob(II)alamin. Reductive methylation by S-adenosyl-L-methionine and flavodoxin regenerates methylcobalamin.</text>
</comment>
<evidence type="ECO:0000256" key="5">
    <source>
        <dbReference type="ARBA" id="ARBA00010398"/>
    </source>
</evidence>
<evidence type="ECO:0000256" key="11">
    <source>
        <dbReference type="ARBA" id="ARBA00022679"/>
    </source>
</evidence>
<dbReference type="NCBIfam" id="TIGR02082">
    <property type="entry name" value="metH"/>
    <property type="match status" value="1"/>
</dbReference>
<dbReference type="Pfam" id="PF00809">
    <property type="entry name" value="Pterin_bind"/>
    <property type="match status" value="1"/>
</dbReference>
<dbReference type="Gene3D" id="3.10.196.10">
    <property type="entry name" value="Vitamin B12-dependent methionine synthase, activation domain"/>
    <property type="match status" value="1"/>
</dbReference>
<name>A0ABU4W9E5_9FUSO</name>
<dbReference type="InterPro" id="IPR036589">
    <property type="entry name" value="HCY_dom_sf"/>
</dbReference>
<evidence type="ECO:0000256" key="8">
    <source>
        <dbReference type="ARBA" id="ARBA00022603"/>
    </source>
</evidence>
<comment type="cofactor">
    <cofactor evidence="3 21">
        <name>methylcob(III)alamin</name>
        <dbReference type="ChEBI" id="CHEBI:28115"/>
    </cofactor>
</comment>
<evidence type="ECO:0000313" key="29">
    <source>
        <dbReference type="Proteomes" id="UP001279681"/>
    </source>
</evidence>
<feature type="domain" description="B12-binding N-terminal" evidence="27">
    <location>
        <begin position="619"/>
        <end position="712"/>
    </location>
</feature>
<evidence type="ECO:0000256" key="22">
    <source>
        <dbReference type="PROSITE-ProRule" id="PRU00333"/>
    </source>
</evidence>
<keyword evidence="12 21" id="KW-0949">S-adenosyl-L-methionine</keyword>
<dbReference type="InterPro" id="IPR006158">
    <property type="entry name" value="Cobalamin-bd"/>
</dbReference>
<feature type="binding site" evidence="22">
    <location>
        <position position="226"/>
    </location>
    <ligand>
        <name>Zn(2+)</name>
        <dbReference type="ChEBI" id="CHEBI:29105"/>
    </ligand>
</feature>
<dbReference type="Pfam" id="PF02310">
    <property type="entry name" value="B12-binding"/>
    <property type="match status" value="1"/>
</dbReference>
<keyword evidence="8 21" id="KW-0489">Methyltransferase</keyword>
<evidence type="ECO:0000259" key="26">
    <source>
        <dbReference type="PROSITE" id="PS51332"/>
    </source>
</evidence>
<dbReference type="RefSeq" id="WP_320313540.1">
    <property type="nucleotide sequence ID" value="NZ_JAVIKH010000007.1"/>
</dbReference>
<evidence type="ECO:0000256" key="1">
    <source>
        <dbReference type="ARBA" id="ARBA00001700"/>
    </source>
</evidence>
<dbReference type="InterPro" id="IPR003759">
    <property type="entry name" value="Cbl-bd_cap"/>
</dbReference>
<proteinExistence type="inferred from homology"/>
<keyword evidence="16 21" id="KW-0486">Methionine biosynthesis</keyword>
<dbReference type="Gene3D" id="3.20.20.20">
    <property type="entry name" value="Dihydropteroate synthase-like"/>
    <property type="match status" value="1"/>
</dbReference>
<feature type="domain" description="B12-binding" evidence="26">
    <location>
        <begin position="713"/>
        <end position="848"/>
    </location>
</feature>
<reference evidence="29" key="1">
    <citation type="submission" date="2023-07" db="EMBL/GenBank/DDBJ databases">
        <authorList>
            <person name="Colorado M.A."/>
            <person name="Villamil L.M."/>
            <person name="Melo J.F."/>
            <person name="Rodriguez J.A."/>
            <person name="Ruiz R.Y."/>
        </authorList>
    </citation>
    <scope>NUCLEOTIDE SEQUENCE [LARGE SCALE GENOMIC DNA]</scope>
    <source>
        <strain evidence="29">C33</strain>
    </source>
</reference>
<keyword evidence="13 21" id="KW-0479">Metal-binding</keyword>
<evidence type="ECO:0000256" key="16">
    <source>
        <dbReference type="ARBA" id="ARBA00023167"/>
    </source>
</evidence>
<dbReference type="SUPFAM" id="SSF56507">
    <property type="entry name" value="Methionine synthase activation domain-like"/>
    <property type="match status" value="1"/>
</dbReference>
<evidence type="ECO:0000256" key="15">
    <source>
        <dbReference type="ARBA" id="ARBA00022833"/>
    </source>
</evidence>
<comment type="caution">
    <text evidence="28">The sequence shown here is derived from an EMBL/GenBank/DDBJ whole genome shotgun (WGS) entry which is preliminary data.</text>
</comment>
<comment type="similarity">
    <text evidence="5">Belongs to the vitamin-B12 dependent methionine synthase family.</text>
</comment>
<dbReference type="Proteomes" id="UP001279681">
    <property type="component" value="Unassembled WGS sequence"/>
</dbReference>
<keyword evidence="17 21" id="KW-0170">Cobalt</keyword>
<dbReference type="Gene3D" id="3.20.20.330">
    <property type="entry name" value="Homocysteine-binding-like domain"/>
    <property type="match status" value="1"/>
</dbReference>
<evidence type="ECO:0000256" key="20">
    <source>
        <dbReference type="NCBIfam" id="TIGR02082"/>
    </source>
</evidence>
<evidence type="ECO:0000256" key="12">
    <source>
        <dbReference type="ARBA" id="ARBA00022691"/>
    </source>
</evidence>
<dbReference type="EMBL" id="JAVIKH010000007">
    <property type="protein sequence ID" value="MDX8336136.1"/>
    <property type="molecule type" value="Genomic_DNA"/>
</dbReference>
<dbReference type="PROSITE" id="PS50970">
    <property type="entry name" value="HCY"/>
    <property type="match status" value="1"/>
</dbReference>
<dbReference type="InterPro" id="IPR000489">
    <property type="entry name" value="Pterin-binding_dom"/>
</dbReference>
<dbReference type="GO" id="GO:0008705">
    <property type="term" value="F:methionine synthase activity"/>
    <property type="evidence" value="ECO:0007669"/>
    <property type="project" value="UniProtKB-EC"/>
</dbReference>
<sequence length="1123" mass="127815">MLNENKIYILDGATGTTIQDYKLSKKDYKYLDKEYTGCHDILNITRKDIILDIHRRYIKAGSDIIETNTFNSSSISLKDYGLESYSYEISFRGAQIAKEATKDFKRKILVAGSIGPTNKSASIPTKNNILSREINFDELFESYFIQAKGLYDGGIDIFLVETIFDGLNAKAAVMACEKVSEINNIQIPIMISATVDKNGKILSGQDIKSLITSLDRDSIVSFGLNCSFGAKDLIPLIETLDKYTNKLLSIYPNAGLPNENGEYDETPEVTLNYLKKLIDNRKINIIGGCCGTTPKHIEIISNYSKDKLPRDFDNKNNRFFLAGNLPLQENKKFYLVGERTNISGSKKFKRLIEERKYEEALEIAREEVKNGAEIIDINLDDALLDSQKEFLNFLKILSNDIILSNIPLMIDSSNFKVIETALKNISGKSIINSISLKDGEDIFLKKAKIIKDYGAAIVIMAFDEKGQAITFDRKIEICKRAYDLLILNGWKGKDIVFDPNILTIGTGREEDRYHAIEFFKSVKWIKENLKNSKVIGGISNISFAFRGNSLLRQIIHERFLKIAIENGLDMAILNPNEKKLTFSKELIELVDKLINGDLVIEELLKVQNKFFNIKNNIDTDVILKELNFEEKLRFKIIEGKKENLETELNEALKTYEPLDIIQNILMKALIEVGNKFEKGELYLPQIIKSAIIMEESVKYLSPYIKNNSYKNNKGKILMCTVKGDVHDIGKNITKTVLKCNGYDIIDLGVMVDKEKIYQESIKNNVDAVTLSGLITPSLKEMSEVLELFKKNNSNIPIIVSGAATSKLHTALNLEPKYSNNVFHVTDSSSTVLILDSLLGNKYNLFRDQVKSEYEKIKNIYLKNKENIITKDITLSKNDSKHLSYIPKKPKSLEKISLNIDIKDILPEIQWNLFFAILKAKNSFQKDKALEEAYKILNNWRDKGKFINAIYKIYNIIKINDVLHINDRKIPLIRNQGVTNESLSDYIEHNDYVGLFIASIKPEDENDIFQQLLANTLIEATSKYLQKYISKHNWNVNISPAVGYPCLPDHSLKKDIFELLNANEINVKLTENFSMEPLSSICGFYIGNPKSKYDSPRIILEDQIQGIANIKNIDITIFKKYIGF</sequence>
<evidence type="ECO:0000256" key="4">
    <source>
        <dbReference type="ARBA" id="ARBA00005178"/>
    </source>
</evidence>
<dbReference type="SMART" id="SM01018">
    <property type="entry name" value="B12-binding_2"/>
    <property type="match status" value="1"/>
</dbReference>
<evidence type="ECO:0000313" key="28">
    <source>
        <dbReference type="EMBL" id="MDX8336136.1"/>
    </source>
</evidence>
<dbReference type="InterPro" id="IPR036724">
    <property type="entry name" value="Cobalamin-bd_sf"/>
</dbReference>
<dbReference type="PROSITE" id="PS51332">
    <property type="entry name" value="B12_BINDING"/>
    <property type="match status" value="1"/>
</dbReference>
<dbReference type="SUPFAM" id="SSF52242">
    <property type="entry name" value="Cobalamin (vitamin B12)-binding domain"/>
    <property type="match status" value="1"/>
</dbReference>
<dbReference type="PANTHER" id="PTHR45833">
    <property type="entry name" value="METHIONINE SYNTHASE"/>
    <property type="match status" value="1"/>
</dbReference>